<evidence type="ECO:0000313" key="3">
    <source>
        <dbReference type="EMBL" id="KAF4675601.1"/>
    </source>
</evidence>
<dbReference type="AlphaFoldDB" id="A0A7J6MXG8"/>
<accession>A0A7J6MXG8</accession>
<feature type="signal peptide" evidence="2">
    <location>
        <begin position="1"/>
        <end position="17"/>
    </location>
</feature>
<keyword evidence="2" id="KW-0732">Signal</keyword>
<sequence>MFHLLVLFFGGVGLISAGDPQKSLAGHICFDVEKLTPESRKMLEATGNGGECRKVSVHHEIRIVADGKLITSFKGDELKRVDESAFAINAKLKVKKGELTVPATIKFDEKVNDALQPAGEQHQKVEGEQDDAHPNEDKEQPETIVAEKQAEAHSQKEVAKGPQKKTGKPKGKSHGKSAELVLTESDMKRLHVQGKAGRRSVTIKPNYQLDIEGHNDPSSSISIKPGSFAKTGNMMWAGQLMLKPNGEGSKVKRGLINVKMRVSDEVAKTVFNNKVDASTVELNKEDVDKLGISEDAGEPFLASLSHDGRLDPVHGPFEFGSDEVRLSIKPATFASKGGQFEGTVAVKTRSRRNNREKSLGTARATIKPNKKDMATLKKLKGHKLHPSEPTYERIEQVDSPFEHGSPPQHYEGQPQPHCSLSYSSGGSYKTVWFINVGPKVFPLAWRCPSNLRIGKIGDVEGAEPPKGPYKSPFDQCKAGVKSYSKMYNIKKLFRKESSLIKAICKHR</sequence>
<organism evidence="3 4">
    <name type="scientific">Perkinsus chesapeaki</name>
    <name type="common">Clam parasite</name>
    <name type="synonym">Perkinsus andrewsi</name>
    <dbReference type="NCBI Taxonomy" id="330153"/>
    <lineage>
        <taxon>Eukaryota</taxon>
        <taxon>Sar</taxon>
        <taxon>Alveolata</taxon>
        <taxon>Perkinsozoa</taxon>
        <taxon>Perkinsea</taxon>
        <taxon>Perkinsida</taxon>
        <taxon>Perkinsidae</taxon>
        <taxon>Perkinsus</taxon>
    </lineage>
</organism>
<proteinExistence type="predicted"/>
<gene>
    <name evidence="3" type="ORF">FOL47_007553</name>
</gene>
<evidence type="ECO:0000256" key="1">
    <source>
        <dbReference type="SAM" id="MobiDB-lite"/>
    </source>
</evidence>
<comment type="caution">
    <text evidence="3">The sequence shown here is derived from an EMBL/GenBank/DDBJ whole genome shotgun (WGS) entry which is preliminary data.</text>
</comment>
<feature type="region of interest" description="Disordered" evidence="1">
    <location>
        <begin position="118"/>
        <end position="179"/>
    </location>
</feature>
<keyword evidence="4" id="KW-1185">Reference proteome</keyword>
<evidence type="ECO:0000256" key="2">
    <source>
        <dbReference type="SAM" id="SignalP"/>
    </source>
</evidence>
<evidence type="ECO:0000313" key="4">
    <source>
        <dbReference type="Proteomes" id="UP000591131"/>
    </source>
</evidence>
<feature type="compositionally biased region" description="Basic residues" evidence="1">
    <location>
        <begin position="162"/>
        <end position="175"/>
    </location>
</feature>
<feature type="compositionally biased region" description="Basic and acidic residues" evidence="1">
    <location>
        <begin position="148"/>
        <end position="159"/>
    </location>
</feature>
<protein>
    <submittedName>
        <fullName evidence="3">Uncharacterized protein</fullName>
    </submittedName>
</protein>
<reference evidence="3 4" key="1">
    <citation type="submission" date="2020-04" db="EMBL/GenBank/DDBJ databases">
        <title>Perkinsus chesapeaki whole genome sequence.</title>
        <authorList>
            <person name="Bogema D.R."/>
        </authorList>
    </citation>
    <scope>NUCLEOTIDE SEQUENCE [LARGE SCALE GENOMIC DNA]</scope>
    <source>
        <strain evidence="3">ATCC PRA-425</strain>
    </source>
</reference>
<feature type="chain" id="PRO_5029640955" evidence="2">
    <location>
        <begin position="18"/>
        <end position="507"/>
    </location>
</feature>
<name>A0A7J6MXG8_PERCH</name>
<dbReference type="EMBL" id="JAAPAO010000045">
    <property type="protein sequence ID" value="KAF4675601.1"/>
    <property type="molecule type" value="Genomic_DNA"/>
</dbReference>
<dbReference type="OrthoDB" id="438282at2759"/>
<feature type="compositionally biased region" description="Basic and acidic residues" evidence="1">
    <location>
        <begin position="121"/>
        <end position="141"/>
    </location>
</feature>
<dbReference type="Proteomes" id="UP000591131">
    <property type="component" value="Unassembled WGS sequence"/>
</dbReference>
<feature type="region of interest" description="Disordered" evidence="1">
    <location>
        <begin position="398"/>
        <end position="417"/>
    </location>
</feature>